<dbReference type="CDD" id="cd16434">
    <property type="entry name" value="CheB-CheR_fusion"/>
    <property type="match status" value="1"/>
</dbReference>
<feature type="active site" evidence="6">
    <location>
        <position position="58"/>
    </location>
</feature>
<organism evidence="12 13">
    <name type="scientific">Nannocystis punicea</name>
    <dbReference type="NCBI Taxonomy" id="2995304"/>
    <lineage>
        <taxon>Bacteria</taxon>
        <taxon>Pseudomonadati</taxon>
        <taxon>Myxococcota</taxon>
        <taxon>Polyangia</taxon>
        <taxon>Nannocystales</taxon>
        <taxon>Nannocystaceae</taxon>
        <taxon>Nannocystis</taxon>
    </lineage>
</organism>
<reference evidence="12" key="1">
    <citation type="submission" date="2022-11" db="EMBL/GenBank/DDBJ databases">
        <title>Minimal conservation of predation-associated metabolite biosynthetic gene clusters underscores biosynthetic potential of Myxococcota including descriptions for ten novel species: Archangium lansinium sp. nov., Myxococcus landrumus sp. nov., Nannocystis bai.</title>
        <authorList>
            <person name="Ahearne A."/>
            <person name="Stevens C."/>
            <person name="Dowd S."/>
        </authorList>
    </citation>
    <scope>NUCLEOTIDE SEQUENCE</scope>
    <source>
        <strain evidence="12">Fl3</strain>
    </source>
</reference>
<dbReference type="InterPro" id="IPR013656">
    <property type="entry name" value="PAS_4"/>
</dbReference>
<dbReference type="SUPFAM" id="SSF52738">
    <property type="entry name" value="Methylesterase CheB, C-terminal domain"/>
    <property type="match status" value="1"/>
</dbReference>
<comment type="catalytic activity">
    <reaction evidence="1">
        <text>L-glutamyl-[protein] + S-adenosyl-L-methionine = [protein]-L-glutamate 5-O-methyl ester + S-adenosyl-L-homocysteine</text>
        <dbReference type="Rhea" id="RHEA:24452"/>
        <dbReference type="Rhea" id="RHEA-COMP:10208"/>
        <dbReference type="Rhea" id="RHEA-COMP:10311"/>
        <dbReference type="ChEBI" id="CHEBI:29973"/>
        <dbReference type="ChEBI" id="CHEBI:57856"/>
        <dbReference type="ChEBI" id="CHEBI:59789"/>
        <dbReference type="ChEBI" id="CHEBI:82795"/>
        <dbReference type="EC" id="2.1.1.80"/>
    </reaction>
</comment>
<keyword evidence="3" id="KW-0489">Methyltransferase</keyword>
<evidence type="ECO:0000256" key="7">
    <source>
        <dbReference type="SAM" id="Coils"/>
    </source>
</evidence>
<dbReference type="InterPro" id="IPR050903">
    <property type="entry name" value="Bact_Chemotaxis_MeTrfase"/>
</dbReference>
<evidence type="ECO:0000313" key="12">
    <source>
        <dbReference type="EMBL" id="WAS89794.1"/>
    </source>
</evidence>
<evidence type="ECO:0000259" key="11">
    <source>
        <dbReference type="PROSITE" id="PS50123"/>
    </source>
</evidence>
<evidence type="ECO:0000259" key="9">
    <source>
        <dbReference type="PROSITE" id="PS50112"/>
    </source>
</evidence>
<dbReference type="PRINTS" id="PR00996">
    <property type="entry name" value="CHERMTFRASE"/>
</dbReference>
<keyword evidence="6" id="KW-0145">Chemotaxis</keyword>
<dbReference type="Pfam" id="PF08448">
    <property type="entry name" value="PAS_4"/>
    <property type="match status" value="1"/>
</dbReference>
<dbReference type="InterPro" id="IPR022641">
    <property type="entry name" value="CheR_N"/>
</dbReference>
<dbReference type="NCBIfam" id="TIGR00229">
    <property type="entry name" value="sensory_box"/>
    <property type="match status" value="1"/>
</dbReference>
<feature type="active site" evidence="6">
    <location>
        <position position="85"/>
    </location>
</feature>
<dbReference type="SUPFAM" id="SSF53335">
    <property type="entry name" value="S-adenosyl-L-methionine-dependent methyltransferases"/>
    <property type="match status" value="1"/>
</dbReference>
<keyword evidence="7" id="KW-0175">Coiled coil</keyword>
<dbReference type="InterPro" id="IPR000014">
    <property type="entry name" value="PAS"/>
</dbReference>
<feature type="compositionally biased region" description="Low complexity" evidence="8">
    <location>
        <begin position="20"/>
        <end position="29"/>
    </location>
</feature>
<dbReference type="PROSITE" id="PS50122">
    <property type="entry name" value="CHEB"/>
    <property type="match status" value="1"/>
</dbReference>
<feature type="compositionally biased region" description="Pro residues" evidence="8">
    <location>
        <begin position="1"/>
        <end position="19"/>
    </location>
</feature>
<dbReference type="Pfam" id="PF01739">
    <property type="entry name" value="CheR"/>
    <property type="match status" value="1"/>
</dbReference>
<feature type="domain" description="PAS" evidence="9">
    <location>
        <begin position="891"/>
        <end position="941"/>
    </location>
</feature>
<evidence type="ECO:0000259" key="10">
    <source>
        <dbReference type="PROSITE" id="PS50122"/>
    </source>
</evidence>
<feature type="region of interest" description="Disordered" evidence="8">
    <location>
        <begin position="1"/>
        <end position="40"/>
    </location>
</feature>
<dbReference type="Pfam" id="PF03705">
    <property type="entry name" value="CheR_N"/>
    <property type="match status" value="1"/>
</dbReference>
<evidence type="ECO:0000256" key="2">
    <source>
        <dbReference type="ARBA" id="ARBA00012534"/>
    </source>
</evidence>
<sequence>MPIAPAPPPSAPETPPPEANPNAPEVGPESSEEGEDDATAETIRRASGLLLVVGIGASSGGLEAFTDVLDALPADLGVAFVYVAHQASGRDSGLADILRTHTAMPIVVVKDEVPLEPDRVYLAPPGVQLTVADLRLVPIARPEDRTQYTPIDVFMTSLAKELETSAVGVVLSGSGVDGSSGLREIKGVGGITLVQDPETARYDSMPRAAIATGSVDLVLTPARIAEELQRIGRHPYVRSSYARRPGDELVIHQEQLHRIFTMLRNASGVDFTHYKPPTIRRRLQRRMVLHKLDSVEQYIKYMRENPDEVSKLYQDLLIHVTRFFRDPDSFRALAAEVFPQIMQQRRGLSPIRLWLPGCSTGEEAYSVAIALLEFLGEESSAVPVQIFATDVSETAIEHARNGLYADSIAADLSPERLRRFFTKTDGKYRIAKVVRDLCVFARQDVTRDPPFSKLDLILCRNVLIYMGAVLQRKLMTVFHYALKPSGFLMLGGAETVGAQADLFAVIDKKHRIFVKRAIDTPSNFQIPVEYNPSRSPHRGARLPTEMHTPHSFQNEANRLVLDRYGPPGVIVDENFQIVQFRGKTGRYLEPAPGDAAQSLNLLKMAREGLLHGLQTALYGARKSDKPVHKPGMRVDFDGSGHELDLHVIPLAVPGEERHFLVLFEEAGAVGEVNHEVVSVPPQSPSSDDERVKQLQEELAASREYLQSIIQDLEAANEELQSANEEILSSNEELQSTNEELDTAKEELQSTNEELNTVNEELHGRNDELSRVNSDLVNLLGCVEIAIVIVGSDLSIRRFTPMAEKVLNLIPTDIGRPISQIKPNIECPGLEKMIARVIDTVTIQEMNVRDSEGNWYSLRIRPYKNVENRIDGAVLALFDIASRRHELELRQARDGTRAIVEVVRQAVVMLDGHLRVQALNRAFTELFGLTTDDALHRHVYDLAGGQWDVPQLHRLLDDVLPRQGRCADFRVQHEFARGQPMQLAIDAARIDGGDPSATIVVLAIHDATRADASSRPPAAE</sequence>
<dbReference type="InterPro" id="IPR022642">
    <property type="entry name" value="CheR_C"/>
</dbReference>
<dbReference type="InterPro" id="IPR000780">
    <property type="entry name" value="CheR_MeTrfase"/>
</dbReference>
<evidence type="ECO:0000256" key="6">
    <source>
        <dbReference type="PROSITE-ProRule" id="PRU00050"/>
    </source>
</evidence>
<evidence type="ECO:0000256" key="5">
    <source>
        <dbReference type="ARBA" id="ARBA00022691"/>
    </source>
</evidence>
<dbReference type="RefSeq" id="WP_269032104.1">
    <property type="nucleotide sequence ID" value="NZ_CP114040.1"/>
</dbReference>
<evidence type="ECO:0000256" key="1">
    <source>
        <dbReference type="ARBA" id="ARBA00001541"/>
    </source>
</evidence>
<dbReference type="PROSITE" id="PS50123">
    <property type="entry name" value="CHER"/>
    <property type="match status" value="1"/>
</dbReference>
<dbReference type="Gene3D" id="3.30.450.20">
    <property type="entry name" value="PAS domain"/>
    <property type="match status" value="2"/>
</dbReference>
<dbReference type="Gene3D" id="3.40.50.150">
    <property type="entry name" value="Vaccinia Virus protein VP39"/>
    <property type="match status" value="1"/>
</dbReference>
<dbReference type="Pfam" id="PF01339">
    <property type="entry name" value="CheB_methylest"/>
    <property type="match status" value="1"/>
</dbReference>
<evidence type="ECO:0000256" key="8">
    <source>
        <dbReference type="SAM" id="MobiDB-lite"/>
    </source>
</evidence>
<dbReference type="InterPro" id="IPR029063">
    <property type="entry name" value="SAM-dependent_MTases_sf"/>
</dbReference>
<dbReference type="InterPro" id="IPR035965">
    <property type="entry name" value="PAS-like_dom_sf"/>
</dbReference>
<dbReference type="Gene3D" id="1.10.155.10">
    <property type="entry name" value="Chemotaxis receptor methyltransferase CheR, N-terminal domain"/>
    <property type="match status" value="1"/>
</dbReference>
<dbReference type="EMBL" id="CP114040">
    <property type="protein sequence ID" value="WAS89794.1"/>
    <property type="molecule type" value="Genomic_DNA"/>
</dbReference>
<keyword evidence="13" id="KW-1185">Reference proteome</keyword>
<dbReference type="PROSITE" id="PS50112">
    <property type="entry name" value="PAS"/>
    <property type="match status" value="1"/>
</dbReference>
<evidence type="ECO:0000313" key="13">
    <source>
        <dbReference type="Proteomes" id="UP001164459"/>
    </source>
</evidence>
<dbReference type="PANTHER" id="PTHR24422">
    <property type="entry name" value="CHEMOTAXIS PROTEIN METHYLTRANSFERASE"/>
    <property type="match status" value="1"/>
</dbReference>
<keyword evidence="5" id="KW-0949">S-adenosyl-L-methionine</keyword>
<proteinExistence type="predicted"/>
<dbReference type="SUPFAM" id="SSF55785">
    <property type="entry name" value="PYP-like sensor domain (PAS domain)"/>
    <property type="match status" value="2"/>
</dbReference>
<dbReference type="EC" id="2.1.1.80" evidence="2"/>
<dbReference type="InterPro" id="IPR000673">
    <property type="entry name" value="Sig_transdc_resp-reg_Me-estase"/>
</dbReference>
<gene>
    <name evidence="12" type="ORF">O0S08_26685</name>
</gene>
<feature type="domain" description="CheB-type methylesterase" evidence="10">
    <location>
        <begin position="52"/>
        <end position="228"/>
    </location>
</feature>
<accession>A0ABY7GS86</accession>
<feature type="domain" description="CheR-type methyltransferase" evidence="11">
    <location>
        <begin position="244"/>
        <end position="519"/>
    </location>
</feature>
<dbReference type="CDD" id="cd00130">
    <property type="entry name" value="PAS"/>
    <property type="match status" value="1"/>
</dbReference>
<feature type="compositionally biased region" description="Acidic residues" evidence="8">
    <location>
        <begin position="30"/>
        <end position="39"/>
    </location>
</feature>
<dbReference type="SUPFAM" id="SSF47757">
    <property type="entry name" value="Chemotaxis receptor methyltransferase CheR, N-terminal domain"/>
    <property type="match status" value="1"/>
</dbReference>
<dbReference type="Pfam" id="PF13596">
    <property type="entry name" value="PAS_10"/>
    <property type="match status" value="1"/>
</dbReference>
<dbReference type="InterPro" id="IPR035909">
    <property type="entry name" value="CheB_C"/>
</dbReference>
<keyword evidence="6" id="KW-0378">Hydrolase</keyword>
<dbReference type="InterPro" id="IPR036804">
    <property type="entry name" value="CheR_N_sf"/>
</dbReference>
<dbReference type="SMART" id="SM00138">
    <property type="entry name" value="MeTrc"/>
    <property type="match status" value="1"/>
</dbReference>
<evidence type="ECO:0000256" key="4">
    <source>
        <dbReference type="ARBA" id="ARBA00022679"/>
    </source>
</evidence>
<feature type="active site" evidence="6">
    <location>
        <position position="177"/>
    </location>
</feature>
<name>A0ABY7GS86_9BACT</name>
<dbReference type="Gene3D" id="3.40.50.180">
    <property type="entry name" value="Methylesterase CheB, C-terminal domain"/>
    <property type="match status" value="1"/>
</dbReference>
<feature type="coiled-coil region" evidence="7">
    <location>
        <begin position="691"/>
        <end position="771"/>
    </location>
</feature>
<evidence type="ECO:0000256" key="3">
    <source>
        <dbReference type="ARBA" id="ARBA00022603"/>
    </source>
</evidence>
<protein>
    <recommendedName>
        <fullName evidence="2">protein-glutamate O-methyltransferase</fullName>
        <ecNumber evidence="2">2.1.1.80</ecNumber>
    </recommendedName>
</protein>
<dbReference type="Proteomes" id="UP001164459">
    <property type="component" value="Chromosome"/>
</dbReference>
<keyword evidence="4" id="KW-0808">Transferase</keyword>
<dbReference type="PANTHER" id="PTHR24422:SF27">
    <property type="entry name" value="PROTEIN-GLUTAMATE O-METHYLTRANSFERASE"/>
    <property type="match status" value="1"/>
</dbReference>